<dbReference type="VEuPathDB" id="FungiDB:AMAG_05924"/>
<proteinExistence type="predicted"/>
<evidence type="ECO:0000313" key="3">
    <source>
        <dbReference type="Proteomes" id="UP000054350"/>
    </source>
</evidence>
<organism evidence="2 3">
    <name type="scientific">Allomyces macrogynus (strain ATCC 38327)</name>
    <name type="common">Allomyces javanicus var. macrogynus</name>
    <dbReference type="NCBI Taxonomy" id="578462"/>
    <lineage>
        <taxon>Eukaryota</taxon>
        <taxon>Fungi</taxon>
        <taxon>Fungi incertae sedis</taxon>
        <taxon>Blastocladiomycota</taxon>
        <taxon>Blastocladiomycetes</taxon>
        <taxon>Blastocladiales</taxon>
        <taxon>Blastocladiaceae</taxon>
        <taxon>Allomyces</taxon>
    </lineage>
</organism>
<protein>
    <submittedName>
        <fullName evidence="2">Uncharacterized protein</fullName>
    </submittedName>
</protein>
<feature type="signal peptide" evidence="1">
    <location>
        <begin position="1"/>
        <end position="25"/>
    </location>
</feature>
<keyword evidence="3" id="KW-1185">Reference proteome</keyword>
<reference evidence="2 3" key="1">
    <citation type="submission" date="2009-11" db="EMBL/GenBank/DDBJ databases">
        <title>Annotation of Allomyces macrogynus ATCC 38327.</title>
        <authorList>
            <consortium name="The Broad Institute Genome Sequencing Platform"/>
            <person name="Russ C."/>
            <person name="Cuomo C."/>
            <person name="Burger G."/>
            <person name="Gray M.W."/>
            <person name="Holland P.W.H."/>
            <person name="King N."/>
            <person name="Lang F.B.F."/>
            <person name="Roger A.J."/>
            <person name="Ruiz-Trillo I."/>
            <person name="Young S.K."/>
            <person name="Zeng Q."/>
            <person name="Gargeya S."/>
            <person name="Fitzgerald M."/>
            <person name="Haas B."/>
            <person name="Abouelleil A."/>
            <person name="Alvarado L."/>
            <person name="Arachchi H.M."/>
            <person name="Berlin A."/>
            <person name="Chapman S.B."/>
            <person name="Gearin G."/>
            <person name="Goldberg J."/>
            <person name="Griggs A."/>
            <person name="Gujja S."/>
            <person name="Hansen M."/>
            <person name="Heiman D."/>
            <person name="Howarth C."/>
            <person name="Larimer J."/>
            <person name="Lui A."/>
            <person name="MacDonald P.J.P."/>
            <person name="McCowen C."/>
            <person name="Montmayeur A."/>
            <person name="Murphy C."/>
            <person name="Neiman D."/>
            <person name="Pearson M."/>
            <person name="Priest M."/>
            <person name="Roberts A."/>
            <person name="Saif S."/>
            <person name="Shea T."/>
            <person name="Sisk P."/>
            <person name="Stolte C."/>
            <person name="Sykes S."/>
            <person name="Wortman J."/>
            <person name="Nusbaum C."/>
            <person name="Birren B."/>
        </authorList>
    </citation>
    <scope>NUCLEOTIDE SEQUENCE [LARGE SCALE GENOMIC DNA]</scope>
    <source>
        <strain evidence="2 3">ATCC 38327</strain>
    </source>
</reference>
<name>A0A0L0SDP1_ALLM3</name>
<reference evidence="3" key="2">
    <citation type="submission" date="2009-11" db="EMBL/GenBank/DDBJ databases">
        <title>The Genome Sequence of Allomyces macrogynus strain ATCC 38327.</title>
        <authorList>
            <consortium name="The Broad Institute Genome Sequencing Platform"/>
            <person name="Russ C."/>
            <person name="Cuomo C."/>
            <person name="Shea T."/>
            <person name="Young S.K."/>
            <person name="Zeng Q."/>
            <person name="Koehrsen M."/>
            <person name="Haas B."/>
            <person name="Borodovsky M."/>
            <person name="Guigo R."/>
            <person name="Alvarado L."/>
            <person name="Berlin A."/>
            <person name="Borenstein D."/>
            <person name="Chen Z."/>
            <person name="Engels R."/>
            <person name="Freedman E."/>
            <person name="Gellesch M."/>
            <person name="Goldberg J."/>
            <person name="Griggs A."/>
            <person name="Gujja S."/>
            <person name="Heiman D."/>
            <person name="Hepburn T."/>
            <person name="Howarth C."/>
            <person name="Jen D."/>
            <person name="Larson L."/>
            <person name="Lewis B."/>
            <person name="Mehta T."/>
            <person name="Park D."/>
            <person name="Pearson M."/>
            <person name="Roberts A."/>
            <person name="Saif S."/>
            <person name="Shenoy N."/>
            <person name="Sisk P."/>
            <person name="Stolte C."/>
            <person name="Sykes S."/>
            <person name="Walk T."/>
            <person name="White J."/>
            <person name="Yandava C."/>
            <person name="Burger G."/>
            <person name="Gray M.W."/>
            <person name="Holland P.W.H."/>
            <person name="King N."/>
            <person name="Lang F.B.F."/>
            <person name="Roger A.J."/>
            <person name="Ruiz-Trillo I."/>
            <person name="Lander E."/>
            <person name="Nusbaum C."/>
        </authorList>
    </citation>
    <scope>NUCLEOTIDE SEQUENCE [LARGE SCALE GENOMIC DNA]</scope>
    <source>
        <strain evidence="3">ATCC 38327</strain>
    </source>
</reference>
<accession>A0A0L0SDP1</accession>
<dbReference type="AlphaFoldDB" id="A0A0L0SDP1"/>
<sequence>MTLNAQAVFAAVFSLVLSAAVFTSAAPVESVMTGVSSLSASMSLINMPDRTFTIKVSDLAFDAANDAKCLEVLPKGASAPSLIAKVEVEGKNMDKAVIQSGGLDYVIRESCSAKALLDVNSRPDTKTWGNDWTEYATGDLSINYGPLSLTKFKADMNVVILREQVNNDKILQSCVIMDPTLLASQLCNKYIVVMDVNNKQYGCVALNP</sequence>
<keyword evidence="1" id="KW-0732">Signal</keyword>
<dbReference type="EMBL" id="GG745336">
    <property type="protein sequence ID" value="KNE60544.1"/>
    <property type="molecule type" value="Genomic_DNA"/>
</dbReference>
<gene>
    <name evidence="2" type="ORF">AMAG_05924</name>
</gene>
<evidence type="ECO:0000256" key="1">
    <source>
        <dbReference type="SAM" id="SignalP"/>
    </source>
</evidence>
<feature type="chain" id="PRO_5005548031" evidence="1">
    <location>
        <begin position="26"/>
        <end position="208"/>
    </location>
</feature>
<evidence type="ECO:0000313" key="2">
    <source>
        <dbReference type="EMBL" id="KNE60544.1"/>
    </source>
</evidence>
<dbReference type="Proteomes" id="UP000054350">
    <property type="component" value="Unassembled WGS sequence"/>
</dbReference>
<dbReference type="OrthoDB" id="10323660at2759"/>